<dbReference type="EMBL" id="AWVQ01000009">
    <property type="protein sequence ID" value="ERK73575.1"/>
    <property type="molecule type" value="Genomic_DNA"/>
</dbReference>
<proteinExistence type="predicted"/>
<protein>
    <submittedName>
        <fullName evidence="2">Uncharacterized protein</fullName>
    </submittedName>
</protein>
<dbReference type="AlphaFoldDB" id="U2RE93"/>
<sequence length="338" mass="37681">MVACSQTKARAGTLRCSGGQACQPERVSQAAAHARYVSDHNRAEGCCPPCPRRHWPIDVLFIDTKARVPVHTVGSLHPGRLREQLDGKNNAHPSAFARSQIPESLRTTRERVFIERKPGKTLTVSNPHRAIVEGALQDVTHPISAARRTDIAHHLNSERHQRPQASSDPEEAPLPRERASRDQHHNRSHKHQTGQHAGRNPSRPRPELESVERDHACATGAWAHGHSIGEDRGRLHRPFIHPDPLSLAYPSSSSGIRSSPESSPAGGFQSSALGGVRRRGYRWRGHEFRESPDTRKKIPRGRRAEELGRLFASQGTRARTLQRSAFTARNYGHRPVRP</sequence>
<feature type="compositionally biased region" description="Basic and acidic residues" evidence="1">
    <location>
        <begin position="204"/>
        <end position="213"/>
    </location>
</feature>
<organism evidence="2 3">
    <name type="scientific">Leifsonia aquatica ATCC 14665</name>
    <dbReference type="NCBI Taxonomy" id="1358026"/>
    <lineage>
        <taxon>Bacteria</taxon>
        <taxon>Bacillati</taxon>
        <taxon>Actinomycetota</taxon>
        <taxon>Actinomycetes</taxon>
        <taxon>Micrococcales</taxon>
        <taxon>Microbacteriaceae</taxon>
        <taxon>Leifsonia</taxon>
    </lineage>
</organism>
<feature type="compositionally biased region" description="Basic and acidic residues" evidence="1">
    <location>
        <begin position="285"/>
        <end position="308"/>
    </location>
</feature>
<feature type="region of interest" description="Disordered" evidence="1">
    <location>
        <begin position="156"/>
        <end position="213"/>
    </location>
</feature>
<gene>
    <name evidence="2" type="ORF">N136_00133</name>
</gene>
<dbReference type="HOGENOM" id="CLU_820841_0_0_11"/>
<feature type="compositionally biased region" description="Low complexity" evidence="1">
    <location>
        <begin position="250"/>
        <end position="264"/>
    </location>
</feature>
<evidence type="ECO:0000256" key="1">
    <source>
        <dbReference type="SAM" id="MobiDB-lite"/>
    </source>
</evidence>
<evidence type="ECO:0000313" key="2">
    <source>
        <dbReference type="EMBL" id="ERK73575.1"/>
    </source>
</evidence>
<feature type="compositionally biased region" description="Polar residues" evidence="1">
    <location>
        <begin position="313"/>
        <end position="327"/>
    </location>
</feature>
<name>U2RE93_LEIAQ</name>
<feature type="compositionally biased region" description="Basic and acidic residues" evidence="1">
    <location>
        <begin position="173"/>
        <end position="185"/>
    </location>
</feature>
<accession>U2RE93</accession>
<feature type="region of interest" description="Disordered" evidence="1">
    <location>
        <begin position="249"/>
        <end position="273"/>
    </location>
</feature>
<dbReference type="Proteomes" id="UP000016605">
    <property type="component" value="Unassembled WGS sequence"/>
</dbReference>
<reference evidence="2 3" key="1">
    <citation type="submission" date="2013-08" db="EMBL/GenBank/DDBJ databases">
        <authorList>
            <person name="Weinstock G."/>
            <person name="Sodergren E."/>
            <person name="Wylie T."/>
            <person name="Fulton L."/>
            <person name="Fulton R."/>
            <person name="Fronick C."/>
            <person name="O'Laughlin M."/>
            <person name="Godfrey J."/>
            <person name="Miner T."/>
            <person name="Herter B."/>
            <person name="Appelbaum E."/>
            <person name="Cordes M."/>
            <person name="Lek S."/>
            <person name="Wollam A."/>
            <person name="Pepin K.H."/>
            <person name="Palsikar V.B."/>
            <person name="Mitreva M."/>
            <person name="Wilson R.K."/>
        </authorList>
    </citation>
    <scope>NUCLEOTIDE SEQUENCE [LARGE SCALE GENOMIC DNA]</scope>
    <source>
        <strain evidence="2 3">ATCC 14665</strain>
    </source>
</reference>
<feature type="region of interest" description="Disordered" evidence="1">
    <location>
        <begin position="285"/>
        <end position="338"/>
    </location>
</feature>
<comment type="caution">
    <text evidence="2">The sequence shown here is derived from an EMBL/GenBank/DDBJ whole genome shotgun (WGS) entry which is preliminary data.</text>
</comment>
<evidence type="ECO:0000313" key="3">
    <source>
        <dbReference type="Proteomes" id="UP000016605"/>
    </source>
</evidence>